<dbReference type="Proteomes" id="UP000054561">
    <property type="component" value="Unassembled WGS sequence"/>
</dbReference>
<dbReference type="PRINTS" id="PR00834">
    <property type="entry name" value="PROTEASES2C"/>
</dbReference>
<feature type="region of interest" description="Disordered" evidence="5">
    <location>
        <begin position="1"/>
        <end position="80"/>
    </location>
</feature>
<feature type="compositionally biased region" description="Basic and acidic residues" evidence="5">
    <location>
        <begin position="26"/>
        <end position="42"/>
    </location>
</feature>
<feature type="region of interest" description="Disordered" evidence="5">
    <location>
        <begin position="112"/>
        <end position="159"/>
    </location>
</feature>
<dbReference type="PANTHER" id="PTHR45980">
    <property type="match status" value="1"/>
</dbReference>
<evidence type="ECO:0000259" key="6">
    <source>
        <dbReference type="Pfam" id="PF17815"/>
    </source>
</evidence>
<dbReference type="InterPro" id="IPR009003">
    <property type="entry name" value="Peptidase_S1_PA"/>
</dbReference>
<evidence type="ECO:0000256" key="1">
    <source>
        <dbReference type="ARBA" id="ARBA00010541"/>
    </source>
</evidence>
<evidence type="ECO:0000256" key="2">
    <source>
        <dbReference type="ARBA" id="ARBA00022670"/>
    </source>
</evidence>
<dbReference type="Pfam" id="PF13365">
    <property type="entry name" value="Trypsin_2"/>
    <property type="match status" value="1"/>
</dbReference>
<evidence type="ECO:0000256" key="5">
    <source>
        <dbReference type="SAM" id="MobiDB-lite"/>
    </source>
</evidence>
<feature type="compositionally biased region" description="Polar residues" evidence="5">
    <location>
        <begin position="46"/>
        <end position="67"/>
    </location>
</feature>
<feature type="region of interest" description="Disordered" evidence="5">
    <location>
        <begin position="304"/>
        <end position="323"/>
    </location>
</feature>
<accession>A0A0D9QR19</accession>
<keyword evidence="4" id="KW-0720">Serine protease</keyword>
<evidence type="ECO:0000256" key="4">
    <source>
        <dbReference type="ARBA" id="ARBA00022825"/>
    </source>
</evidence>
<keyword evidence="3" id="KW-0378">Hydrolase</keyword>
<dbReference type="GeneID" id="24266363"/>
<dbReference type="GO" id="GO:0004252">
    <property type="term" value="F:serine-type endopeptidase activity"/>
    <property type="evidence" value="ECO:0007669"/>
    <property type="project" value="InterPro"/>
</dbReference>
<proteinExistence type="inferred from homology"/>
<dbReference type="OrthoDB" id="4217619at2759"/>
<evidence type="ECO:0000256" key="3">
    <source>
        <dbReference type="ARBA" id="ARBA00022801"/>
    </source>
</evidence>
<evidence type="ECO:0000313" key="7">
    <source>
        <dbReference type="EMBL" id="KJP89383.1"/>
    </source>
</evidence>
<dbReference type="VEuPathDB" id="PlasmoDB:AK88_01049"/>
<dbReference type="Gene3D" id="2.40.10.10">
    <property type="entry name" value="Trypsin-like serine proteases"/>
    <property type="match status" value="2"/>
</dbReference>
<evidence type="ECO:0000313" key="8">
    <source>
        <dbReference type="Proteomes" id="UP000054561"/>
    </source>
</evidence>
<dbReference type="InterPro" id="IPR001940">
    <property type="entry name" value="Peptidase_S1C"/>
</dbReference>
<dbReference type="Gene3D" id="3.20.190.20">
    <property type="match status" value="1"/>
</dbReference>
<feature type="compositionally biased region" description="Basic residues" evidence="5">
    <location>
        <begin position="129"/>
        <end position="144"/>
    </location>
</feature>
<dbReference type="SUPFAM" id="SSF50494">
    <property type="entry name" value="Trypsin-like serine proteases"/>
    <property type="match status" value="1"/>
</dbReference>
<dbReference type="EMBL" id="KQ001652">
    <property type="protein sequence ID" value="KJP89383.1"/>
    <property type="molecule type" value="Genomic_DNA"/>
</dbReference>
<dbReference type="AlphaFoldDB" id="A0A0D9QR19"/>
<dbReference type="InterPro" id="IPR041517">
    <property type="entry name" value="DEGP_PDZ"/>
</dbReference>
<sequence length="904" mass="102154">MGEVPPPTDHTNRAQHNARKLATDIGQREEQNFYMDAERQGDDSNFICSENTPTDESTMAKMNQPSGENRPPASDIHKGGDYHPHKCTRDEPVNTSPEQYEASLKDIVEGGAQQPSESHCQGGQEFPSHAHKTCRHKKKKKNVHHRMDPEEQGNLMDFSPMKDKKNHKDMLNSYVSNLYNRCNPNKTAHHPVGQLKLRTNRDDKKMVKDIVTPQDVKVMKEYLLKGKKKYTHGDMQQLGGTSSDHLHGTGRSAGWGGRWAAGGKVNRPLRFFPAKFVPHSGHSQHGVAKRSIINEKLQRNLNQITLSSPGSGRGHQKKRTKEDAKAGALHNIYRGVVKLYVDITEPSLEMIWSNSPPKRVTGSGFVIEGDLILTNAHNVAYSTRILVRKHGNSKKYEATVLHVAHEADIAILTVQDRSFYKDVSALELGPLPSLRDDVITVGYPTGGDKLSVTKGIVSRIEVQYYRHSNARLLLTQIDAPMNPGNSGGPALVKGKVAGICSQLLKMANNTSYIIPTPVIKHFLLDLHKSGKYNGYPSLGVKYVPLDNANLRRLVGLTDLEKRHAVEENSGILVTEVDEEQMRYEPGDVDYCEYAEGRAYARATKAPPKKALATDTPDEHCYGLKKNDVVISIEGTQIKSDGTVTLRGDESIDFQFLLNGKYVHDLCICRIVRRGRIKSVVVRVSRVNYLIRQHNWDVRNKFFIYGGVVFTTLTRSLYTGEATDNVELLRLLQFNFFKKNKQDEIVIVKRVLPSTLTIGFNYTDCIVLTVNGMPVRNLQHLVDVIDGRHGPLGDQTRTTYDVTTKWKKKKEGPSTSQDVNPYLKLTLEDKDPFFHVQKMQKMHKMNRTKKMKKEEEDDNNLLYFLLLTSNGQQVPLVLLRNEVQRESPEIKRVYGITRERYLYND</sequence>
<organism evidence="7 8">
    <name type="scientific">Plasmodium fragile</name>
    <dbReference type="NCBI Taxonomy" id="5857"/>
    <lineage>
        <taxon>Eukaryota</taxon>
        <taxon>Sar</taxon>
        <taxon>Alveolata</taxon>
        <taxon>Apicomplexa</taxon>
        <taxon>Aconoidasida</taxon>
        <taxon>Haemosporida</taxon>
        <taxon>Plasmodiidae</taxon>
        <taxon>Plasmodium</taxon>
        <taxon>Plasmodium (Plasmodium)</taxon>
    </lineage>
</organism>
<dbReference type="OMA" id="KFHERAP"/>
<keyword evidence="2" id="KW-0645">Protease</keyword>
<protein>
    <recommendedName>
        <fullName evidence="6">Protease Do-like PDZ domain-containing protein</fullName>
    </recommendedName>
</protein>
<dbReference type="GO" id="GO:0006508">
    <property type="term" value="P:proteolysis"/>
    <property type="evidence" value="ECO:0007669"/>
    <property type="project" value="UniProtKB-KW"/>
</dbReference>
<dbReference type="InterPro" id="IPR043504">
    <property type="entry name" value="Peptidase_S1_PA_chymotrypsin"/>
</dbReference>
<feature type="domain" description="Protease Do-like PDZ" evidence="6">
    <location>
        <begin position="690"/>
        <end position="899"/>
    </location>
</feature>
<keyword evidence="8" id="KW-1185">Reference proteome</keyword>
<gene>
    <name evidence="7" type="ORF">AK88_01049</name>
</gene>
<reference evidence="7 8" key="1">
    <citation type="submission" date="2014-03" db="EMBL/GenBank/DDBJ databases">
        <title>The Genome Sequence of Plasmodium fragile nilgiri.</title>
        <authorList>
            <consortium name="The Broad Institute Genomics Platform"/>
            <consortium name="The Broad Institute Genome Sequencing Center for Infectious Disease"/>
            <person name="Neafsey D."/>
            <person name="Duraisingh M."/>
            <person name="Young S.K."/>
            <person name="Zeng Q."/>
            <person name="Gargeya S."/>
            <person name="Abouelleil A."/>
            <person name="Alvarado L."/>
            <person name="Chapman S.B."/>
            <person name="Gainer-Dewar J."/>
            <person name="Goldberg J."/>
            <person name="Griggs A."/>
            <person name="Gujja S."/>
            <person name="Hansen M."/>
            <person name="Howarth C."/>
            <person name="Imamovic A."/>
            <person name="Larimer J."/>
            <person name="Pearson M."/>
            <person name="Poon T.W."/>
            <person name="Priest M."/>
            <person name="Roberts A."/>
            <person name="Saif S."/>
            <person name="Shea T."/>
            <person name="Sykes S."/>
            <person name="Wortman J."/>
            <person name="Nusbaum C."/>
            <person name="Birren B."/>
        </authorList>
    </citation>
    <scope>NUCLEOTIDE SEQUENCE [LARGE SCALE GENOMIC DNA]</scope>
    <source>
        <strain evidence="8">nilgiri</strain>
    </source>
</reference>
<dbReference type="RefSeq" id="XP_012334110.1">
    <property type="nucleotide sequence ID" value="XM_012478687.1"/>
</dbReference>
<dbReference type="InterPro" id="IPR046449">
    <property type="entry name" value="DEGP_PDZ_sf"/>
</dbReference>
<dbReference type="PANTHER" id="PTHR45980:SF9">
    <property type="entry name" value="PROTEASE DO-LIKE 10, MITOCHONDRIAL-RELATED"/>
    <property type="match status" value="1"/>
</dbReference>
<comment type="similarity">
    <text evidence="1">Belongs to the peptidase S1C family.</text>
</comment>
<name>A0A0D9QR19_PLAFR</name>
<dbReference type="Pfam" id="PF17815">
    <property type="entry name" value="PDZ_3"/>
    <property type="match status" value="1"/>
</dbReference>